<name>A0A8S5SGJ5_9CAUD</name>
<evidence type="ECO:0000256" key="1">
    <source>
        <dbReference type="ARBA" id="ARBA00001946"/>
    </source>
</evidence>
<keyword evidence="3" id="KW-0378">Hydrolase</keyword>
<dbReference type="SMART" id="SM00990">
    <property type="entry name" value="VRR_NUC"/>
    <property type="match status" value="1"/>
</dbReference>
<proteinExistence type="predicted"/>
<dbReference type="InterPro" id="IPR011856">
    <property type="entry name" value="tRNA_endonuc-like_dom_sf"/>
</dbReference>
<dbReference type="GO" id="GO:0003676">
    <property type="term" value="F:nucleic acid binding"/>
    <property type="evidence" value="ECO:0007669"/>
    <property type="project" value="InterPro"/>
</dbReference>
<dbReference type="InterPro" id="IPR014883">
    <property type="entry name" value="VRR_NUC"/>
</dbReference>
<keyword evidence="2" id="KW-0540">Nuclease</keyword>
<dbReference type="GO" id="GO:0016788">
    <property type="term" value="F:hydrolase activity, acting on ester bonds"/>
    <property type="evidence" value="ECO:0007669"/>
    <property type="project" value="InterPro"/>
</dbReference>
<protein>
    <submittedName>
        <fullName evidence="5">Nuclease</fullName>
    </submittedName>
</protein>
<accession>A0A8S5SGJ5</accession>
<feature type="domain" description="VRR-NUC" evidence="4">
    <location>
        <begin position="1"/>
        <end position="81"/>
    </location>
</feature>
<evidence type="ECO:0000313" key="5">
    <source>
        <dbReference type="EMBL" id="DAF50180.1"/>
    </source>
</evidence>
<reference evidence="5" key="1">
    <citation type="journal article" date="2021" name="Proc. Natl. Acad. Sci. U.S.A.">
        <title>A Catalog of Tens of Thousands of Viruses from Human Metagenomes Reveals Hidden Associations with Chronic Diseases.</title>
        <authorList>
            <person name="Tisza M.J."/>
            <person name="Buck C.B."/>
        </authorList>
    </citation>
    <scope>NUCLEOTIDE SEQUENCE</scope>
    <source>
        <strain evidence="5">Ct9zP9</strain>
    </source>
</reference>
<evidence type="ECO:0000259" key="4">
    <source>
        <dbReference type="SMART" id="SM00990"/>
    </source>
</evidence>
<dbReference type="Gene3D" id="3.40.1350.10">
    <property type="match status" value="1"/>
</dbReference>
<dbReference type="GO" id="GO:0004518">
    <property type="term" value="F:nuclease activity"/>
    <property type="evidence" value="ECO:0007669"/>
    <property type="project" value="UniProtKB-KW"/>
</dbReference>
<organism evidence="5">
    <name type="scientific">Siphoviridae sp. ct9zP9</name>
    <dbReference type="NCBI Taxonomy" id="2827795"/>
    <lineage>
        <taxon>Viruses</taxon>
        <taxon>Duplodnaviria</taxon>
        <taxon>Heunggongvirae</taxon>
        <taxon>Uroviricota</taxon>
        <taxon>Caudoviricetes</taxon>
    </lineage>
</organism>
<evidence type="ECO:0000256" key="2">
    <source>
        <dbReference type="ARBA" id="ARBA00022722"/>
    </source>
</evidence>
<evidence type="ECO:0000256" key="3">
    <source>
        <dbReference type="ARBA" id="ARBA00022801"/>
    </source>
</evidence>
<dbReference type="EMBL" id="BK032593">
    <property type="protein sequence ID" value="DAF50180.1"/>
    <property type="molecule type" value="Genomic_DNA"/>
</dbReference>
<comment type="cofactor">
    <cofactor evidence="1">
        <name>Mg(2+)</name>
        <dbReference type="ChEBI" id="CHEBI:18420"/>
    </cofactor>
</comment>
<sequence length="103" mass="11692">MKESEIERFFVKECKKKGWLCLKFVSPSMSGLPDRIILAPKGRVFFAELKAPGKKPRRLQESVHKILFRFGFYICVIDSKEQASSYIAAFDLLGGGADEVYTP</sequence>